<proteinExistence type="predicted"/>
<evidence type="ECO:0000313" key="2">
    <source>
        <dbReference type="Proteomes" id="UP001190700"/>
    </source>
</evidence>
<keyword evidence="2" id="KW-1185">Reference proteome</keyword>
<dbReference type="Proteomes" id="UP001190700">
    <property type="component" value="Unassembled WGS sequence"/>
</dbReference>
<reference evidence="1 2" key="1">
    <citation type="journal article" date="2015" name="Genome Biol. Evol.">
        <title>Comparative Genomics of a Bacterivorous Green Alga Reveals Evolutionary Causalities and Consequences of Phago-Mixotrophic Mode of Nutrition.</title>
        <authorList>
            <person name="Burns J.A."/>
            <person name="Paasch A."/>
            <person name="Narechania A."/>
            <person name="Kim E."/>
        </authorList>
    </citation>
    <scope>NUCLEOTIDE SEQUENCE [LARGE SCALE GENOMIC DNA]</scope>
    <source>
        <strain evidence="1 2">PLY_AMNH</strain>
    </source>
</reference>
<gene>
    <name evidence="1" type="ORF">CYMTET_46984</name>
</gene>
<protein>
    <submittedName>
        <fullName evidence="1">Uncharacterized protein</fullName>
    </submittedName>
</protein>
<organism evidence="1 2">
    <name type="scientific">Cymbomonas tetramitiformis</name>
    <dbReference type="NCBI Taxonomy" id="36881"/>
    <lineage>
        <taxon>Eukaryota</taxon>
        <taxon>Viridiplantae</taxon>
        <taxon>Chlorophyta</taxon>
        <taxon>Pyramimonadophyceae</taxon>
        <taxon>Pyramimonadales</taxon>
        <taxon>Pyramimonadaceae</taxon>
        <taxon>Cymbomonas</taxon>
    </lineage>
</organism>
<dbReference type="EMBL" id="LGRX02032945">
    <property type="protein sequence ID" value="KAK3243357.1"/>
    <property type="molecule type" value="Genomic_DNA"/>
</dbReference>
<dbReference type="AlphaFoldDB" id="A0AAE0BX40"/>
<comment type="caution">
    <text evidence="1">The sequence shown here is derived from an EMBL/GenBank/DDBJ whole genome shotgun (WGS) entry which is preliminary data.</text>
</comment>
<sequence>MRLVLASTHSYCVVLLTNFTFMDLPAGKMHYPPERTCLVTQDEAPVAGQVAMLLEGVSSPKTCKQVLASPDADQWLQSIQEELEARVGVTGALLMMSEEDMPVGCKLGMPLVLRPKMDTHMQLQKRKSRNFAKGNTQESGVDCHDTFVPCTQLSSESVVIGAEDLYVRLPQGLEYGGYSCAKLLKDAGLTVFILAYVDDYVITTDGKECYGAFVTAFHSKYACEDLDVLDLVMGIGVLDLVMGIDVR</sequence>
<accession>A0AAE0BX40</accession>
<evidence type="ECO:0000313" key="1">
    <source>
        <dbReference type="EMBL" id="KAK3243357.1"/>
    </source>
</evidence>
<name>A0AAE0BX40_9CHLO</name>